<evidence type="ECO:0000256" key="3">
    <source>
        <dbReference type="ARBA" id="ARBA00023015"/>
    </source>
</evidence>
<proteinExistence type="inferred from homology"/>
<keyword evidence="4" id="KW-0238">DNA-binding</keyword>
<evidence type="ECO:0000313" key="8">
    <source>
        <dbReference type="EMBL" id="MEK8053224.1"/>
    </source>
</evidence>
<reference evidence="8 9" key="1">
    <citation type="submission" date="2024-04" db="EMBL/GenBank/DDBJ databases">
        <title>Novel species of the genus Ideonella isolated from streams.</title>
        <authorList>
            <person name="Lu H."/>
        </authorList>
    </citation>
    <scope>NUCLEOTIDE SEQUENCE [LARGE SCALE GENOMIC DNA]</scope>
    <source>
        <strain evidence="8 9">DXS22W</strain>
    </source>
</reference>
<dbReference type="InterPro" id="IPR015421">
    <property type="entry name" value="PyrdxlP-dep_Trfase_major"/>
</dbReference>
<dbReference type="CDD" id="cd07377">
    <property type="entry name" value="WHTH_GntR"/>
    <property type="match status" value="1"/>
</dbReference>
<evidence type="ECO:0000256" key="6">
    <source>
        <dbReference type="SAM" id="MobiDB-lite"/>
    </source>
</evidence>
<dbReference type="InterPro" id="IPR036388">
    <property type="entry name" value="WH-like_DNA-bd_sf"/>
</dbReference>
<dbReference type="EMBL" id="JBBUTH010000011">
    <property type="protein sequence ID" value="MEK8053224.1"/>
    <property type="molecule type" value="Genomic_DNA"/>
</dbReference>
<feature type="region of interest" description="Disordered" evidence="6">
    <location>
        <begin position="1"/>
        <end position="28"/>
    </location>
</feature>
<accession>A0ABU9CR41</accession>
<comment type="similarity">
    <text evidence="1">In the C-terminal section; belongs to the class-I pyridoxal-phosphate-dependent aminotransferase family.</text>
</comment>
<protein>
    <submittedName>
        <fullName evidence="8">PLP-dependent aminotransferase family protein</fullName>
    </submittedName>
</protein>
<keyword evidence="8" id="KW-0808">Transferase</keyword>
<dbReference type="InterPro" id="IPR036390">
    <property type="entry name" value="WH_DNA-bd_sf"/>
</dbReference>
<dbReference type="Gene3D" id="1.10.10.10">
    <property type="entry name" value="Winged helix-like DNA-binding domain superfamily/Winged helix DNA-binding domain"/>
    <property type="match status" value="1"/>
</dbReference>
<dbReference type="PROSITE" id="PS50949">
    <property type="entry name" value="HTH_GNTR"/>
    <property type="match status" value="1"/>
</dbReference>
<comment type="caution">
    <text evidence="8">The sequence shown here is derived from an EMBL/GenBank/DDBJ whole genome shotgun (WGS) entry which is preliminary data.</text>
</comment>
<dbReference type="Pfam" id="PF00155">
    <property type="entry name" value="Aminotran_1_2"/>
    <property type="match status" value="1"/>
</dbReference>
<dbReference type="InterPro" id="IPR015422">
    <property type="entry name" value="PyrdxlP-dep_Trfase_small"/>
</dbReference>
<evidence type="ECO:0000256" key="1">
    <source>
        <dbReference type="ARBA" id="ARBA00005384"/>
    </source>
</evidence>
<dbReference type="PANTHER" id="PTHR46577:SF2">
    <property type="entry name" value="TRANSCRIPTIONAL REGULATORY PROTEIN"/>
    <property type="match status" value="1"/>
</dbReference>
<keyword evidence="3" id="KW-0805">Transcription regulation</keyword>
<dbReference type="SMART" id="SM00345">
    <property type="entry name" value="HTH_GNTR"/>
    <property type="match status" value="1"/>
</dbReference>
<keyword evidence="2" id="KW-0663">Pyridoxal phosphate</keyword>
<dbReference type="SUPFAM" id="SSF46785">
    <property type="entry name" value="Winged helix' DNA-binding domain"/>
    <property type="match status" value="1"/>
</dbReference>
<evidence type="ECO:0000259" key="7">
    <source>
        <dbReference type="PROSITE" id="PS50949"/>
    </source>
</evidence>
<dbReference type="InterPro" id="IPR015424">
    <property type="entry name" value="PyrdxlP-dep_Trfase"/>
</dbReference>
<feature type="domain" description="HTH gntR-type" evidence="7">
    <location>
        <begin position="29"/>
        <end position="97"/>
    </location>
</feature>
<evidence type="ECO:0000313" key="9">
    <source>
        <dbReference type="Proteomes" id="UP001365405"/>
    </source>
</evidence>
<dbReference type="GO" id="GO:0008483">
    <property type="term" value="F:transaminase activity"/>
    <property type="evidence" value="ECO:0007669"/>
    <property type="project" value="UniProtKB-KW"/>
</dbReference>
<keyword evidence="9" id="KW-1185">Reference proteome</keyword>
<dbReference type="PANTHER" id="PTHR46577">
    <property type="entry name" value="HTH-TYPE TRANSCRIPTIONAL REGULATORY PROTEIN GABR"/>
    <property type="match status" value="1"/>
</dbReference>
<sequence length="525" mass="55937">MSLHDPGRPSGATLAIEAPPPSPRPAAAGTLGTQLAAHFAERIRHRALMPGARLPSVRECARQHRVSPSTVVLAYDQLQAQGLVEARRQRGFFVRGPIGSPGAAAGGVTRGLAPAGALIPPDAAPALLSGGAALVPPVDATALIRGMFQRASGQPITGAQATATATASRLIGPGPGQGTLPEAWLDPELLTRALRRALPDAQEALRYGEPAGDSGLRQALARRLTGDLGLAATPAQIVTTTGATHALDLVARTLLRPGDAVLVDEPGWAVEFARLTRLGMRLLPVPRCKDGADGPDLAEMERLLIAHRPRLYVTVSVLHNPTGHTLSLAHAHRILKLADAHDLTIVEDDTYAWLAPNHAPRLSALDGLQRTVYVSGFSKILAPNWRVGYVAAAPALTERLIDTKLLTTLTTPSLMERAVAWCLDQGLLRRHAERVRQQLDAARQRVVRLAEASGCRFVTPPQGLFGWVDTGVDTDALATRMADAGWLLAPGSLFHAMPRPTPLMRLNFASAQDRAFWQAFDKARL</sequence>
<dbReference type="Gene3D" id="3.90.1150.10">
    <property type="entry name" value="Aspartate Aminotransferase, domain 1"/>
    <property type="match status" value="1"/>
</dbReference>
<evidence type="ECO:0000256" key="5">
    <source>
        <dbReference type="ARBA" id="ARBA00023163"/>
    </source>
</evidence>
<dbReference type="InterPro" id="IPR000524">
    <property type="entry name" value="Tscrpt_reg_HTH_GntR"/>
</dbReference>
<dbReference type="Pfam" id="PF00392">
    <property type="entry name" value="GntR"/>
    <property type="match status" value="1"/>
</dbReference>
<dbReference type="InterPro" id="IPR051446">
    <property type="entry name" value="HTH_trans_reg/aminotransferase"/>
</dbReference>
<dbReference type="InterPro" id="IPR004839">
    <property type="entry name" value="Aminotransferase_I/II_large"/>
</dbReference>
<organism evidence="8 9">
    <name type="scientific">Pseudaquabacterium inlustre</name>
    <dbReference type="NCBI Taxonomy" id="2984192"/>
    <lineage>
        <taxon>Bacteria</taxon>
        <taxon>Pseudomonadati</taxon>
        <taxon>Pseudomonadota</taxon>
        <taxon>Betaproteobacteria</taxon>
        <taxon>Burkholderiales</taxon>
        <taxon>Sphaerotilaceae</taxon>
        <taxon>Pseudaquabacterium</taxon>
    </lineage>
</organism>
<dbReference type="Proteomes" id="UP001365405">
    <property type="component" value="Unassembled WGS sequence"/>
</dbReference>
<keyword evidence="8" id="KW-0032">Aminotransferase</keyword>
<evidence type="ECO:0000256" key="2">
    <source>
        <dbReference type="ARBA" id="ARBA00022898"/>
    </source>
</evidence>
<gene>
    <name evidence="8" type="ORF">AACH10_23415</name>
</gene>
<dbReference type="CDD" id="cd00609">
    <property type="entry name" value="AAT_like"/>
    <property type="match status" value="1"/>
</dbReference>
<dbReference type="SUPFAM" id="SSF53383">
    <property type="entry name" value="PLP-dependent transferases"/>
    <property type="match status" value="1"/>
</dbReference>
<evidence type="ECO:0000256" key="4">
    <source>
        <dbReference type="ARBA" id="ARBA00023125"/>
    </source>
</evidence>
<keyword evidence="5" id="KW-0804">Transcription</keyword>
<dbReference type="Gene3D" id="3.40.640.10">
    <property type="entry name" value="Type I PLP-dependent aspartate aminotransferase-like (Major domain)"/>
    <property type="match status" value="1"/>
</dbReference>
<dbReference type="RefSeq" id="WP_341412966.1">
    <property type="nucleotide sequence ID" value="NZ_JBBUTH010000011.1"/>
</dbReference>
<name>A0ABU9CR41_9BURK</name>